<keyword evidence="1" id="KW-0732">Signal</keyword>
<feature type="signal peptide" evidence="1">
    <location>
        <begin position="1"/>
        <end position="26"/>
    </location>
</feature>
<organism evidence="2 3">
    <name type="scientific">Sphingorhabdus lutea</name>
    <dbReference type="NCBI Taxonomy" id="1913578"/>
    <lineage>
        <taxon>Bacteria</taxon>
        <taxon>Pseudomonadati</taxon>
        <taxon>Pseudomonadota</taxon>
        <taxon>Alphaproteobacteria</taxon>
        <taxon>Sphingomonadales</taxon>
        <taxon>Sphingomonadaceae</taxon>
        <taxon>Sphingorhabdus</taxon>
    </lineage>
</organism>
<dbReference type="Gene3D" id="2.60.120.1140">
    <property type="entry name" value="Protein of unknown function DUF192"/>
    <property type="match status" value="1"/>
</dbReference>
<evidence type="ECO:0000313" key="3">
    <source>
        <dbReference type="Proteomes" id="UP000242561"/>
    </source>
</evidence>
<accession>A0A1L3JDU6</accession>
<dbReference type="Proteomes" id="UP000242561">
    <property type="component" value="Chromosome"/>
</dbReference>
<dbReference type="STRING" id="1913578.LPB140_11480"/>
<gene>
    <name evidence="2" type="ORF">LPB140_11480</name>
</gene>
<dbReference type="PROSITE" id="PS51257">
    <property type="entry name" value="PROKAR_LIPOPROTEIN"/>
    <property type="match status" value="1"/>
</dbReference>
<proteinExistence type="predicted"/>
<dbReference type="InterPro" id="IPR003795">
    <property type="entry name" value="DUF192"/>
</dbReference>
<dbReference type="EMBL" id="CP018154">
    <property type="protein sequence ID" value="APG63302.1"/>
    <property type="molecule type" value="Genomic_DNA"/>
</dbReference>
<dbReference type="OrthoDB" id="9808290at2"/>
<dbReference type="InterPro" id="IPR038695">
    <property type="entry name" value="Saro_0823-like_sf"/>
</dbReference>
<dbReference type="KEGG" id="sphl:LPB140_11480"/>
<protein>
    <recommendedName>
        <fullName evidence="4">DUF192 domain-containing protein</fullName>
    </recommendedName>
</protein>
<dbReference type="Pfam" id="PF02643">
    <property type="entry name" value="DUF192"/>
    <property type="match status" value="1"/>
</dbReference>
<dbReference type="AlphaFoldDB" id="A0A1L3JDU6"/>
<name>A0A1L3JDU6_9SPHN</name>
<keyword evidence="3" id="KW-1185">Reference proteome</keyword>
<dbReference type="PANTHER" id="PTHR37953:SF1">
    <property type="entry name" value="UPF0127 PROTEIN MJ1496"/>
    <property type="match status" value="1"/>
</dbReference>
<dbReference type="PANTHER" id="PTHR37953">
    <property type="entry name" value="UPF0127 PROTEIN MJ1496"/>
    <property type="match status" value="1"/>
</dbReference>
<reference evidence="2 3" key="1">
    <citation type="submission" date="2016-11" db="EMBL/GenBank/DDBJ databases">
        <title>Sphingorhabdus sp. LPB0140, isolated from marine environment.</title>
        <authorList>
            <person name="Kim E."/>
            <person name="Yi H."/>
        </authorList>
    </citation>
    <scope>NUCLEOTIDE SEQUENCE [LARGE SCALE GENOMIC DNA]</scope>
    <source>
        <strain evidence="2 3">LPB0140</strain>
    </source>
</reference>
<sequence>MKYKFSLPLLAIFTIAACAPSGTISAETNSASCDTQKKLEQSEAGLSQEIICIKNSKGKMHIFTTEMAKTSAEQAKGLMFRTELPADRAMLFPFNKPRMASFWMKNTVIPLDIIFVKSDGIIQNIAENTVPYDETPVLASAPVTAVLEIQGGLSAKLGIKAGDKIHASSFTPTAAPAK</sequence>
<evidence type="ECO:0008006" key="4">
    <source>
        <dbReference type="Google" id="ProtNLM"/>
    </source>
</evidence>
<dbReference type="RefSeq" id="WP_072559954.1">
    <property type="nucleotide sequence ID" value="NZ_CP018154.1"/>
</dbReference>
<evidence type="ECO:0000256" key="1">
    <source>
        <dbReference type="SAM" id="SignalP"/>
    </source>
</evidence>
<evidence type="ECO:0000313" key="2">
    <source>
        <dbReference type="EMBL" id="APG63302.1"/>
    </source>
</evidence>
<feature type="chain" id="PRO_5012927779" description="DUF192 domain-containing protein" evidence="1">
    <location>
        <begin position="27"/>
        <end position="178"/>
    </location>
</feature>